<dbReference type="GO" id="GO:0016471">
    <property type="term" value="C:vacuolar proton-transporting V-type ATPase complex"/>
    <property type="evidence" value="ECO:0007669"/>
    <property type="project" value="TreeGrafter"/>
</dbReference>
<keyword evidence="5 10" id="KW-1133">Transmembrane helix</keyword>
<feature type="transmembrane region" description="Helical" evidence="10">
    <location>
        <begin position="596"/>
        <end position="622"/>
    </location>
</feature>
<name>A0A1I0PZH4_9EURY</name>
<comment type="similarity">
    <text evidence="2 10">Belongs to the V-ATPase 116 kDa subunit family.</text>
</comment>
<organism evidence="13 14">
    <name type="scientific">Halobacterium jilantaiense</name>
    <dbReference type="NCBI Taxonomy" id="355548"/>
    <lineage>
        <taxon>Archaea</taxon>
        <taxon>Methanobacteriati</taxon>
        <taxon>Methanobacteriota</taxon>
        <taxon>Stenosarchaea group</taxon>
        <taxon>Halobacteria</taxon>
        <taxon>Halobacteriales</taxon>
        <taxon>Halobacteriaceae</taxon>
        <taxon>Halobacterium</taxon>
    </lineage>
</organism>
<keyword evidence="11" id="KW-0175">Coiled coil</keyword>
<dbReference type="Gene3D" id="3.30.70.2170">
    <property type="match status" value="1"/>
</dbReference>
<evidence type="ECO:0000313" key="13">
    <source>
        <dbReference type="EMBL" id="SEW20075.1"/>
    </source>
</evidence>
<keyword evidence="3 10" id="KW-0813">Transport</keyword>
<feature type="coiled-coil region" evidence="11">
    <location>
        <begin position="216"/>
        <end position="243"/>
    </location>
</feature>
<dbReference type="GO" id="GO:0046961">
    <property type="term" value="F:proton-transporting ATPase activity, rotational mechanism"/>
    <property type="evidence" value="ECO:0007669"/>
    <property type="project" value="InterPro"/>
</dbReference>
<feature type="coiled-coil region" evidence="11">
    <location>
        <begin position="85"/>
        <end position="119"/>
    </location>
</feature>
<feature type="transmembrane region" description="Helical" evidence="10">
    <location>
        <begin position="562"/>
        <end position="584"/>
    </location>
</feature>
<dbReference type="Pfam" id="PF01496">
    <property type="entry name" value="V_ATPase_I"/>
    <property type="match status" value="2"/>
</dbReference>
<dbReference type="OrthoDB" id="85892at2157"/>
<dbReference type="Proteomes" id="UP000198518">
    <property type="component" value="Unassembled WGS sequence"/>
</dbReference>
<evidence type="ECO:0000256" key="4">
    <source>
        <dbReference type="ARBA" id="ARBA00022692"/>
    </source>
</evidence>
<dbReference type="STRING" id="355548.SAMN04487945_2130"/>
<feature type="region of interest" description="Disordered" evidence="12">
    <location>
        <begin position="313"/>
        <end position="355"/>
    </location>
</feature>
<evidence type="ECO:0000256" key="12">
    <source>
        <dbReference type="SAM" id="MobiDB-lite"/>
    </source>
</evidence>
<evidence type="ECO:0000256" key="9">
    <source>
        <dbReference type="ARBA" id="ARBA00068671"/>
    </source>
</evidence>
<keyword evidence="7 10" id="KW-0472">Membrane</keyword>
<dbReference type="PANTHER" id="PTHR11629:SF63">
    <property type="entry name" value="V-TYPE PROTON ATPASE SUBUNIT A"/>
    <property type="match status" value="1"/>
</dbReference>
<dbReference type="AlphaFoldDB" id="A0A1I0PZH4"/>
<dbReference type="EMBL" id="FOJA01000001">
    <property type="protein sequence ID" value="SEW20075.1"/>
    <property type="molecule type" value="Genomic_DNA"/>
</dbReference>
<dbReference type="GO" id="GO:0051117">
    <property type="term" value="F:ATPase binding"/>
    <property type="evidence" value="ECO:0007669"/>
    <property type="project" value="TreeGrafter"/>
</dbReference>
<evidence type="ECO:0000256" key="8">
    <source>
        <dbReference type="ARBA" id="ARBA00059506"/>
    </source>
</evidence>
<comment type="subcellular location">
    <subcellularLocation>
        <location evidence="1">Membrane</location>
        <topology evidence="1">Multi-pass membrane protein</topology>
    </subcellularLocation>
</comment>
<dbReference type="InterPro" id="IPR002490">
    <property type="entry name" value="V-ATPase_116kDa_su"/>
</dbReference>
<reference evidence="13 14" key="1">
    <citation type="submission" date="2016-10" db="EMBL/GenBank/DDBJ databases">
        <authorList>
            <person name="de Groot N.N."/>
        </authorList>
    </citation>
    <scope>NUCLEOTIDE SEQUENCE [LARGE SCALE GENOMIC DNA]</scope>
    <source>
        <strain evidence="13 14">CGMCC 1.5337</strain>
    </source>
</reference>
<keyword evidence="14" id="KW-1185">Reference proteome</keyword>
<feature type="transmembrane region" description="Helical" evidence="10">
    <location>
        <begin position="419"/>
        <end position="438"/>
    </location>
</feature>
<feature type="transmembrane region" description="Helical" evidence="10">
    <location>
        <begin position="474"/>
        <end position="496"/>
    </location>
</feature>
<feature type="transmembrane region" description="Helical" evidence="10">
    <location>
        <begin position="508"/>
        <end position="527"/>
    </location>
</feature>
<dbReference type="RefSeq" id="WP_089669369.1">
    <property type="nucleotide sequence ID" value="NZ_FOJA01000001.1"/>
</dbReference>
<comment type="function">
    <text evidence="8">Component of the A-type ATP synthase that produces ATP from ADP in the presence of a proton gradient across the membrane.</text>
</comment>
<dbReference type="GO" id="GO:0007035">
    <property type="term" value="P:vacuolar acidification"/>
    <property type="evidence" value="ECO:0007669"/>
    <property type="project" value="TreeGrafter"/>
</dbReference>
<dbReference type="GO" id="GO:0033179">
    <property type="term" value="C:proton-transporting V-type ATPase, V0 domain"/>
    <property type="evidence" value="ECO:0007669"/>
    <property type="project" value="InterPro"/>
</dbReference>
<feature type="transmembrane region" description="Helical" evidence="10">
    <location>
        <begin position="377"/>
        <end position="407"/>
    </location>
</feature>
<evidence type="ECO:0000256" key="5">
    <source>
        <dbReference type="ARBA" id="ARBA00022989"/>
    </source>
</evidence>
<evidence type="ECO:0000313" key="14">
    <source>
        <dbReference type="Proteomes" id="UP000198518"/>
    </source>
</evidence>
<proteinExistence type="inferred from homology"/>
<evidence type="ECO:0000256" key="7">
    <source>
        <dbReference type="ARBA" id="ARBA00023136"/>
    </source>
</evidence>
<evidence type="ECO:0000256" key="6">
    <source>
        <dbReference type="ARBA" id="ARBA00023065"/>
    </source>
</evidence>
<accession>A0A1I0PZH4</accession>
<evidence type="ECO:0000256" key="1">
    <source>
        <dbReference type="ARBA" id="ARBA00004141"/>
    </source>
</evidence>
<evidence type="ECO:0000256" key="11">
    <source>
        <dbReference type="SAM" id="Coils"/>
    </source>
</evidence>
<evidence type="ECO:0000256" key="10">
    <source>
        <dbReference type="RuleBase" id="RU361189"/>
    </source>
</evidence>
<sequence>MLRPEQMSKVSVAGSQRVLGDVIEAIHDLDLVHLSDYDGGIEGFDNGDPLEGADEAAEKLVTVRSLKSILEVSGDDAGPTRIVTDEALEEELEEIRVEANELDDRRGDLEDELRDVEERIDEVEPFADLGVDLDLLQGYETLQVAVGTGNGDSVRAALAESERVDAFEVFAGDDTLAAFVYPDGDDDTALDDALVGVDFTRIEVPEDAEASPGEYVAKLRDERNTIETKLDRVEAELAEFRQEHAGFLLAAEEKLAIDVQKAEVPLQFASTERAFVAEGWIPSDEYDAFDESVRAAVGEHAAVEELERADYEPAGHGQHAPAEDHDAEAATDGGTSAEFDESDSPPVVQDNPGPVTPFESLTEVINRPKYTELDPTVILFLTFPAFYGFMIGDLGYGILYTAIGFWLYRSFDSEMITKLGGVAMWAGGFTALFGVLYGEIFGLHLVTEYLWHGALGLADAPLKKGLHVGAFAELWLAASLVFGIVHLAIGYVFGLVNESRSHGVKTAITESGGQMLLMLGVGTWLFSTHMQSGGGPRPELLYRVVDLVPGIAGGLPPIVGKVALVAALAGLVLVTIGEGAAGFLESPTYALVNTVSYTRIAAVLLAKAGMAYVVNLLVFGAYETHLENPETIDYMFGLFTTTIEHETHFMVFSGAHGHEPLFPGLIHMGWGGVLAGVVVLVLGHLLVLALGVTSAGLQTLRLEYVEFFNKFYEGGGEKYNPFGYTRNYTTED</sequence>
<dbReference type="Gene3D" id="1.20.1460.20">
    <property type="match status" value="1"/>
</dbReference>
<dbReference type="Gene3D" id="3.30.70.2750">
    <property type="match status" value="1"/>
</dbReference>
<evidence type="ECO:0000256" key="3">
    <source>
        <dbReference type="ARBA" id="ARBA00022448"/>
    </source>
</evidence>
<protein>
    <recommendedName>
        <fullName evidence="9 10">A-type ATP synthase subunit I</fullName>
    </recommendedName>
</protein>
<keyword evidence="4 10" id="KW-0812">Transmembrane</keyword>
<evidence type="ECO:0000256" key="2">
    <source>
        <dbReference type="ARBA" id="ARBA00009904"/>
    </source>
</evidence>
<gene>
    <name evidence="13" type="ORF">SAMN04487945_2130</name>
</gene>
<feature type="transmembrane region" description="Helical" evidence="10">
    <location>
        <begin position="670"/>
        <end position="692"/>
    </location>
</feature>
<dbReference type="PANTHER" id="PTHR11629">
    <property type="entry name" value="VACUOLAR PROTON ATPASES"/>
    <property type="match status" value="1"/>
</dbReference>
<keyword evidence="6 10" id="KW-0406">Ion transport</keyword>